<dbReference type="InterPro" id="IPR055780">
    <property type="entry name" value="DUF7356"/>
</dbReference>
<keyword evidence="2" id="KW-1133">Transmembrane helix</keyword>
<feature type="transmembrane region" description="Helical" evidence="2">
    <location>
        <begin position="404"/>
        <end position="426"/>
    </location>
</feature>
<dbReference type="Gene3D" id="3.40.50.2000">
    <property type="entry name" value="Glycogen Phosphorylase B"/>
    <property type="match status" value="1"/>
</dbReference>
<feature type="compositionally biased region" description="Polar residues" evidence="1">
    <location>
        <begin position="476"/>
        <end position="485"/>
    </location>
</feature>
<keyword evidence="2" id="KW-0472">Membrane</keyword>
<feature type="domain" description="DUF7356" evidence="3">
    <location>
        <begin position="311"/>
        <end position="384"/>
    </location>
</feature>
<dbReference type="OrthoDB" id="5835829at2759"/>
<sequence length="498" mass="54534">MTSQEKSPEKHQQPAAAMEVEVETEVEGGVDRSPHVVMLSSPGMGHLIPLAEFARRLAVHHGFSVTLIATADFASSSVHRAFVDSLPPGVASVILPPVDVPDGMEITATISLTIVESLPALRRIVSGLKRTARLVAFVADLFGTDTFDLASEFGIPIFIFLASNLFLLSLSLHLPALHETMPRLPDPVTLPGCLPMHWADLPIVVKDWTTEEFTWLLHHLKRYEIAEGILVNSFQEMEPETAAVDTNATATNIPVANSVTTKAGRPRLNNAGEERKSAELGKRPLHETKKHHDTATKGVQMRQRYAIGGAKNSLYLSLLIENRGTKALDVKIVAPDFVNLERTSVKLQAKRNEEVKVLVKDGANDTTIILNADGGNCSLNLRNMIPTSVRSETSRYLSFPARTLSISMFLGVVVLVAAAWLCIRLWRTYGKSIPSYQKVDMVLPVSTGGSKETDEADGWDNSWGDDWDDEAPKTPQLVSTPSSKGLASRRLNKDGWKD</sequence>
<evidence type="ECO:0000259" key="3">
    <source>
        <dbReference type="Pfam" id="PF24053"/>
    </source>
</evidence>
<feature type="compositionally biased region" description="Basic and acidic residues" evidence="1">
    <location>
        <begin position="272"/>
        <end position="287"/>
    </location>
</feature>
<evidence type="ECO:0000313" key="4">
    <source>
        <dbReference type="EMBL" id="URD76476.1"/>
    </source>
</evidence>
<evidence type="ECO:0000256" key="2">
    <source>
        <dbReference type="SAM" id="Phobius"/>
    </source>
</evidence>
<name>A0A9E7EGJ8_9LILI</name>
<reference evidence="4" key="1">
    <citation type="submission" date="2022-05" db="EMBL/GenBank/DDBJ databases">
        <title>The Musa troglodytarum L. genome provides insights into the mechanism of non-climacteric behaviour and enrichment of carotenoids.</title>
        <authorList>
            <person name="Wang J."/>
        </authorList>
    </citation>
    <scope>NUCLEOTIDE SEQUENCE</scope>
    <source>
        <tissue evidence="4">Leaf</tissue>
    </source>
</reference>
<evidence type="ECO:0000256" key="1">
    <source>
        <dbReference type="SAM" id="MobiDB-lite"/>
    </source>
</evidence>
<dbReference type="Pfam" id="PF24053">
    <property type="entry name" value="DUF7356"/>
    <property type="match status" value="1"/>
</dbReference>
<keyword evidence="2" id="KW-0812">Transmembrane</keyword>
<feature type="region of interest" description="Disordered" evidence="1">
    <location>
        <begin position="447"/>
        <end position="498"/>
    </location>
</feature>
<dbReference type="SUPFAM" id="SSF53756">
    <property type="entry name" value="UDP-Glycosyltransferase/glycogen phosphorylase"/>
    <property type="match status" value="1"/>
</dbReference>
<feature type="compositionally biased region" description="Acidic residues" evidence="1">
    <location>
        <begin position="454"/>
        <end position="469"/>
    </location>
</feature>
<gene>
    <name evidence="4" type="ORF">MUK42_19831</name>
</gene>
<dbReference type="PANTHER" id="PTHR34200">
    <property type="entry name" value="DENTIN SIALOPHOSPHOPROTEIN-LIKE ISOFORM X1"/>
    <property type="match status" value="1"/>
</dbReference>
<organism evidence="4 5">
    <name type="scientific">Musa troglodytarum</name>
    <name type="common">fe'i banana</name>
    <dbReference type="NCBI Taxonomy" id="320322"/>
    <lineage>
        <taxon>Eukaryota</taxon>
        <taxon>Viridiplantae</taxon>
        <taxon>Streptophyta</taxon>
        <taxon>Embryophyta</taxon>
        <taxon>Tracheophyta</taxon>
        <taxon>Spermatophyta</taxon>
        <taxon>Magnoliopsida</taxon>
        <taxon>Liliopsida</taxon>
        <taxon>Zingiberales</taxon>
        <taxon>Musaceae</taxon>
        <taxon>Musa</taxon>
    </lineage>
</organism>
<accession>A0A9E7EGJ8</accession>
<keyword evidence="5" id="KW-1185">Reference proteome</keyword>
<dbReference type="AlphaFoldDB" id="A0A9E7EGJ8"/>
<dbReference type="PANTHER" id="PTHR34200:SF8">
    <property type="entry name" value="TRANSMEMBRANE PROTEIN"/>
    <property type="match status" value="1"/>
</dbReference>
<evidence type="ECO:0000313" key="5">
    <source>
        <dbReference type="Proteomes" id="UP001055439"/>
    </source>
</evidence>
<feature type="region of interest" description="Disordered" evidence="1">
    <location>
        <begin position="263"/>
        <end position="297"/>
    </location>
</feature>
<dbReference type="EMBL" id="CP097502">
    <property type="protein sequence ID" value="URD76476.1"/>
    <property type="molecule type" value="Genomic_DNA"/>
</dbReference>
<dbReference type="Proteomes" id="UP001055439">
    <property type="component" value="Chromosome 1"/>
</dbReference>
<protein>
    <recommendedName>
        <fullName evidence="3">DUF7356 domain-containing protein</fullName>
    </recommendedName>
</protein>
<proteinExistence type="predicted"/>